<name>A0A934IFF7_9RHOB</name>
<dbReference type="AlphaFoldDB" id="A0A934IFF7"/>
<gene>
    <name evidence="2" type="ORF">ILP92_03915</name>
</gene>
<reference evidence="2" key="1">
    <citation type="submission" date="2020-12" db="EMBL/GenBank/DDBJ databases">
        <title>Bacterial taxonomy.</title>
        <authorList>
            <person name="Pan X."/>
        </authorList>
    </citation>
    <scope>NUCLEOTIDE SEQUENCE</scope>
    <source>
        <strain evidence="2">KCTC 52957</strain>
    </source>
</reference>
<sequence>MEFVLAGDVNVKVTVTETADGCLEFTVEVMEGEMTADLNGLFFDFGDPDLVGSLTADGADITNSQFEYDAVDNLGGGVNIKGELVNDTDLFDIGVRFGTSGMAKDDIQMTSFTLSHPDYDLSLADIENMDFGVRMTSVGEIDGSRDGSLKIGGTAPEATVLDGVDDPDGTPVDNDIPIDEPVVDEPIADLPIDGMPPDEPIDAQPTAEDALLSDTPPEQIDPVDGPTEEPVLDGTDLPWLEPLTDEEIAAFDEPEDLIADPMPIG</sequence>
<organism evidence="2 3">
    <name type="scientific">Palleronia pontilimi</name>
    <dbReference type="NCBI Taxonomy" id="1964209"/>
    <lineage>
        <taxon>Bacteria</taxon>
        <taxon>Pseudomonadati</taxon>
        <taxon>Pseudomonadota</taxon>
        <taxon>Alphaproteobacteria</taxon>
        <taxon>Rhodobacterales</taxon>
        <taxon>Roseobacteraceae</taxon>
        <taxon>Palleronia</taxon>
    </lineage>
</organism>
<comment type="caution">
    <text evidence="2">The sequence shown here is derived from an EMBL/GenBank/DDBJ whole genome shotgun (WGS) entry which is preliminary data.</text>
</comment>
<accession>A0A934IFF7</accession>
<evidence type="ECO:0000256" key="1">
    <source>
        <dbReference type="SAM" id="MobiDB-lite"/>
    </source>
</evidence>
<keyword evidence="3" id="KW-1185">Reference proteome</keyword>
<evidence type="ECO:0000313" key="3">
    <source>
        <dbReference type="Proteomes" id="UP000642488"/>
    </source>
</evidence>
<feature type="region of interest" description="Disordered" evidence="1">
    <location>
        <begin position="193"/>
        <end position="240"/>
    </location>
</feature>
<proteinExistence type="predicted"/>
<dbReference type="EMBL" id="JAEKPD010000002">
    <property type="protein sequence ID" value="MBJ3761893.1"/>
    <property type="molecule type" value="Genomic_DNA"/>
</dbReference>
<dbReference type="RefSeq" id="WP_198915061.1">
    <property type="nucleotide sequence ID" value="NZ_JAEKPD010000002.1"/>
</dbReference>
<feature type="region of interest" description="Disordered" evidence="1">
    <location>
        <begin position="157"/>
        <end position="180"/>
    </location>
</feature>
<dbReference type="Proteomes" id="UP000642488">
    <property type="component" value="Unassembled WGS sequence"/>
</dbReference>
<protein>
    <submittedName>
        <fullName evidence="2">Uncharacterized protein</fullName>
    </submittedName>
</protein>
<evidence type="ECO:0000313" key="2">
    <source>
        <dbReference type="EMBL" id="MBJ3761893.1"/>
    </source>
</evidence>